<keyword evidence="5 7" id="KW-0472">Membrane</keyword>
<evidence type="ECO:0000256" key="2">
    <source>
        <dbReference type="ARBA" id="ARBA00007524"/>
    </source>
</evidence>
<dbReference type="EMBL" id="MK500491">
    <property type="protein sequence ID" value="QBK90497.1"/>
    <property type="molecule type" value="Genomic_DNA"/>
</dbReference>
<evidence type="ECO:0000256" key="3">
    <source>
        <dbReference type="ARBA" id="ARBA00022692"/>
    </source>
</evidence>
<sequence>MSAASGFAGKVAKPVRRVERITKLDEGKFRPTSGEGRGPQRSQFVAGPLQDRPFLPRKVRPIYHRETGGVPPSFGYDTTGDHLDETIFWGYFFLVIVIIVISMVFALPEGNMNVYNNLNKSSWVIPAWALPVAWFFFYIILGHAALRSAMMSGVKEIDIIPGIELRGFTIVAFLLILLFQVLWTYATFDTVTLWPAFYFALLMLIISVFWLAVLWTDDRQTSISLLLFSGWAAYLTAISYDLATKNPVGTDLEEEEDES</sequence>
<protein>
    <submittedName>
        <fullName evidence="8">TspO/MBR family protein</fullName>
    </submittedName>
</protein>
<evidence type="ECO:0000256" key="7">
    <source>
        <dbReference type="SAM" id="Phobius"/>
    </source>
</evidence>
<evidence type="ECO:0000313" key="8">
    <source>
        <dbReference type="EMBL" id="QBK90497.1"/>
    </source>
</evidence>
<gene>
    <name evidence="8" type="ORF">LCPAC103_01780</name>
</gene>
<organism evidence="8">
    <name type="scientific">Pithovirus LCPAC103</name>
    <dbReference type="NCBI Taxonomy" id="2506588"/>
    <lineage>
        <taxon>Viruses</taxon>
        <taxon>Pithoviruses</taxon>
    </lineage>
</organism>
<comment type="subcellular location">
    <subcellularLocation>
        <location evidence="1">Membrane</location>
        <topology evidence="1">Multi-pass membrane protein</topology>
    </subcellularLocation>
</comment>
<feature type="region of interest" description="Disordered" evidence="6">
    <location>
        <begin position="22"/>
        <end position="46"/>
    </location>
</feature>
<evidence type="ECO:0000256" key="6">
    <source>
        <dbReference type="SAM" id="MobiDB-lite"/>
    </source>
</evidence>
<dbReference type="Gene3D" id="1.20.1260.100">
    <property type="entry name" value="TspO/MBR protein"/>
    <property type="match status" value="1"/>
</dbReference>
<reference evidence="8" key="1">
    <citation type="journal article" date="2019" name="MBio">
        <title>Virus Genomes from Deep Sea Sediments Expand the Ocean Megavirome and Support Independent Origins of Viral Gigantism.</title>
        <authorList>
            <person name="Backstrom D."/>
            <person name="Yutin N."/>
            <person name="Jorgensen S.L."/>
            <person name="Dharamshi J."/>
            <person name="Homa F."/>
            <person name="Zaremba-Niedwiedzka K."/>
            <person name="Spang A."/>
            <person name="Wolf Y.I."/>
            <person name="Koonin E.V."/>
            <person name="Ettema T.J."/>
        </authorList>
    </citation>
    <scope>NUCLEOTIDE SEQUENCE</scope>
</reference>
<dbReference type="GO" id="GO:0016020">
    <property type="term" value="C:membrane"/>
    <property type="evidence" value="ECO:0007669"/>
    <property type="project" value="UniProtKB-SubCell"/>
</dbReference>
<dbReference type="CDD" id="cd15904">
    <property type="entry name" value="TSPO_MBR"/>
    <property type="match status" value="1"/>
</dbReference>
<evidence type="ECO:0000256" key="1">
    <source>
        <dbReference type="ARBA" id="ARBA00004141"/>
    </source>
</evidence>
<evidence type="ECO:0000256" key="4">
    <source>
        <dbReference type="ARBA" id="ARBA00022989"/>
    </source>
</evidence>
<dbReference type="InterPro" id="IPR038330">
    <property type="entry name" value="TspO/MBR-related_sf"/>
</dbReference>
<accession>A0A481Z3Y4</accession>
<feature type="transmembrane region" description="Helical" evidence="7">
    <location>
        <begin position="225"/>
        <end position="243"/>
    </location>
</feature>
<keyword evidence="3 7" id="KW-0812">Transmembrane</keyword>
<proteinExistence type="inferred from homology"/>
<name>A0A481Z3Y4_9VIRU</name>
<evidence type="ECO:0000256" key="5">
    <source>
        <dbReference type="ARBA" id="ARBA00023136"/>
    </source>
</evidence>
<feature type="transmembrane region" description="Helical" evidence="7">
    <location>
        <begin position="88"/>
        <end position="107"/>
    </location>
</feature>
<feature type="transmembrane region" description="Helical" evidence="7">
    <location>
        <begin position="127"/>
        <end position="146"/>
    </location>
</feature>
<keyword evidence="4 7" id="KW-1133">Transmembrane helix</keyword>
<dbReference type="Pfam" id="PF03073">
    <property type="entry name" value="TspO_MBR"/>
    <property type="match status" value="1"/>
</dbReference>
<comment type="similarity">
    <text evidence="2">Belongs to the TspO/BZRP family.</text>
</comment>
<feature type="transmembrane region" description="Helical" evidence="7">
    <location>
        <begin position="192"/>
        <end position="213"/>
    </location>
</feature>
<dbReference type="InterPro" id="IPR004307">
    <property type="entry name" value="TspO_MBR"/>
</dbReference>
<feature type="transmembrane region" description="Helical" evidence="7">
    <location>
        <begin position="167"/>
        <end position="186"/>
    </location>
</feature>